<evidence type="ECO:0000313" key="2">
    <source>
        <dbReference type="Proteomes" id="UP000587991"/>
    </source>
</evidence>
<evidence type="ECO:0000313" key="1">
    <source>
        <dbReference type="EMBL" id="NLR75204.1"/>
    </source>
</evidence>
<gene>
    <name evidence="1" type="ORF">HF682_08530</name>
</gene>
<protein>
    <recommendedName>
        <fullName evidence="3">Tryptophan synthase subunit beta like protein</fullName>
    </recommendedName>
</protein>
<dbReference type="RefSeq" id="WP_168876750.1">
    <property type="nucleotide sequence ID" value="NZ_JABAIM010000001.1"/>
</dbReference>
<reference evidence="1 2" key="1">
    <citation type="submission" date="2020-04" db="EMBL/GenBank/DDBJ databases">
        <title>Draft genome of Leeia sp. IMCC25680.</title>
        <authorList>
            <person name="Song J."/>
            <person name="Cho J.-C."/>
        </authorList>
    </citation>
    <scope>NUCLEOTIDE SEQUENCE [LARGE SCALE GENOMIC DNA]</scope>
    <source>
        <strain evidence="1 2">IMCC25680</strain>
    </source>
</reference>
<organism evidence="1 2">
    <name type="scientific">Leeia aquatica</name>
    <dbReference type="NCBI Taxonomy" id="2725557"/>
    <lineage>
        <taxon>Bacteria</taxon>
        <taxon>Pseudomonadati</taxon>
        <taxon>Pseudomonadota</taxon>
        <taxon>Betaproteobacteria</taxon>
        <taxon>Neisseriales</taxon>
        <taxon>Leeiaceae</taxon>
        <taxon>Leeia</taxon>
    </lineage>
</organism>
<sequence>MPYIKRDNHGQIVALLKEASDAADSFLPADHPEVIAFLGEGEGTGGSFDVLDRELVRVLEDLVDTLIQKNILRITDLPPEAQHKLLSRKRLRSQLNPSLGFLGRADDLI</sequence>
<proteinExistence type="predicted"/>
<dbReference type="EMBL" id="JABAIM010000001">
    <property type="protein sequence ID" value="NLR75204.1"/>
    <property type="molecule type" value="Genomic_DNA"/>
</dbReference>
<dbReference type="Proteomes" id="UP000587991">
    <property type="component" value="Unassembled WGS sequence"/>
</dbReference>
<name>A0A847S5R7_9NEIS</name>
<evidence type="ECO:0008006" key="3">
    <source>
        <dbReference type="Google" id="ProtNLM"/>
    </source>
</evidence>
<accession>A0A847S5R7</accession>
<keyword evidence="2" id="KW-1185">Reference proteome</keyword>
<dbReference type="AlphaFoldDB" id="A0A847S5R7"/>
<comment type="caution">
    <text evidence="1">The sequence shown here is derived from an EMBL/GenBank/DDBJ whole genome shotgun (WGS) entry which is preliminary data.</text>
</comment>